<name>A0A2I4GTK6_JUGRE</name>
<dbReference type="Gramene" id="Jr07_11830_p1">
    <property type="protein sequence ID" value="cds.Jr07_11830_p1"/>
    <property type="gene ID" value="Jr07_11830"/>
</dbReference>
<keyword evidence="3" id="KW-1185">Reference proteome</keyword>
<feature type="compositionally biased region" description="Low complexity" evidence="1">
    <location>
        <begin position="62"/>
        <end position="73"/>
    </location>
</feature>
<keyword evidence="2" id="KW-0812">Transmembrane</keyword>
<dbReference type="Proteomes" id="UP000235220">
    <property type="component" value="Chromosome 7"/>
</dbReference>
<feature type="region of interest" description="Disordered" evidence="1">
    <location>
        <begin position="56"/>
        <end position="75"/>
    </location>
</feature>
<dbReference type="PANTHER" id="PTHR34188">
    <property type="entry name" value="OS01G0299500 PROTEIN"/>
    <property type="match status" value="1"/>
</dbReference>
<evidence type="ECO:0000256" key="1">
    <source>
        <dbReference type="SAM" id="MobiDB-lite"/>
    </source>
</evidence>
<dbReference type="OrthoDB" id="909678at2759"/>
<evidence type="ECO:0000313" key="3">
    <source>
        <dbReference type="Proteomes" id="UP000235220"/>
    </source>
</evidence>
<feature type="region of interest" description="Disordered" evidence="1">
    <location>
        <begin position="99"/>
        <end position="125"/>
    </location>
</feature>
<feature type="transmembrane region" description="Helical" evidence="2">
    <location>
        <begin position="167"/>
        <end position="185"/>
    </location>
</feature>
<protein>
    <submittedName>
        <fullName evidence="4">Uncharacterized protein LOC109010777</fullName>
    </submittedName>
</protein>
<sequence length="251" mass="27549">MDHMTPRERDFEGDIESGLTVSEEESIKVPALGATKQERTLLEKICGGFIDGPIEREDKESSCGNFSNSNGFSPENVRMVSNEISERVEAVDYVKITPVKDKRKKSSNKKPPKPPRPPRGPSLDAADQKLIKEISELAMLKRARIERMKALKKMKAAKSSSPNRSSIFAMVLTILFCLVIIFQGMSSSRNPPVNFQGSPVSAGPTDSDLISVQYYAFASAGEPNEPASWSPNLVEQMAGSDRSEKLTRVAG</sequence>
<reference evidence="4" key="1">
    <citation type="submission" date="2025-08" db="UniProtKB">
        <authorList>
            <consortium name="RefSeq"/>
        </authorList>
    </citation>
    <scope>IDENTIFICATION</scope>
    <source>
        <tissue evidence="4">Leaves</tissue>
    </source>
</reference>
<proteinExistence type="predicted"/>
<evidence type="ECO:0000256" key="2">
    <source>
        <dbReference type="SAM" id="Phobius"/>
    </source>
</evidence>
<gene>
    <name evidence="4" type="primary">LOC109010777</name>
</gene>
<dbReference type="KEGG" id="jre:109010777"/>
<keyword evidence="2" id="KW-0472">Membrane</keyword>
<dbReference type="GeneID" id="109010777"/>
<evidence type="ECO:0000313" key="4">
    <source>
        <dbReference type="RefSeq" id="XP_018847234.1"/>
    </source>
</evidence>
<dbReference type="PANTHER" id="PTHR34188:SF20">
    <property type="entry name" value="PROTEIN, PUTATIVE-RELATED"/>
    <property type="match status" value="1"/>
</dbReference>
<dbReference type="RefSeq" id="XP_018847234.1">
    <property type="nucleotide sequence ID" value="XM_018991689.2"/>
</dbReference>
<dbReference type="AlphaFoldDB" id="A0A2I4GTK6"/>
<feature type="compositionally biased region" description="Basic residues" evidence="1">
    <location>
        <begin position="101"/>
        <end position="113"/>
    </location>
</feature>
<keyword evidence="2" id="KW-1133">Transmembrane helix</keyword>
<accession>A0A2I4GTK6</accession>
<organism evidence="3 4">
    <name type="scientific">Juglans regia</name>
    <name type="common">English walnut</name>
    <dbReference type="NCBI Taxonomy" id="51240"/>
    <lineage>
        <taxon>Eukaryota</taxon>
        <taxon>Viridiplantae</taxon>
        <taxon>Streptophyta</taxon>
        <taxon>Embryophyta</taxon>
        <taxon>Tracheophyta</taxon>
        <taxon>Spermatophyta</taxon>
        <taxon>Magnoliopsida</taxon>
        <taxon>eudicotyledons</taxon>
        <taxon>Gunneridae</taxon>
        <taxon>Pentapetalae</taxon>
        <taxon>rosids</taxon>
        <taxon>fabids</taxon>
        <taxon>Fagales</taxon>
        <taxon>Juglandaceae</taxon>
        <taxon>Juglans</taxon>
    </lineage>
</organism>
<dbReference type="STRING" id="51240.A0A2I4GTK6"/>